<evidence type="ECO:0000256" key="7">
    <source>
        <dbReference type="ARBA" id="ARBA00022884"/>
    </source>
</evidence>
<evidence type="ECO:0000256" key="9">
    <source>
        <dbReference type="SAM" id="MobiDB-lite"/>
    </source>
</evidence>
<dbReference type="AlphaFoldDB" id="A0A2Z6B0C6"/>
<sequence length="722" mass="81232">MANKKKVKNKPDRGPVDAKGVLRALKEAKRPMRRNEILHALGAYKKDKRDLKAALKVLMDDGKIIRTRGGSFGLTESMSLVTGELQVQRSGVGFVLPEDQRRKDIFINRRNFGDAWNGDKVVVAMMPAPRSKGRDMNPEGRVVRVLERKNKRLPVRIERKLGPDLYLSRPTDPRLDFNVMTDTAHMETRPKDGELLYVEPGDKLDNKLWAATATEVLGNEEDVSVQEKLVKAAHGVPTIFPNDALHEAQRLPAQPNPADFEGRKDLRELALVTIDGAKARDFDDAVHVRREGNGWRLTVAIADVSHYVRPGSALDLEAQKRGNSYYFPQSVEPMFPEALSNGLCSLNPDVPRLAMVAEISFSADGQPRDEEFYAAVIKSHKRLTYMQVHRALEQNDPKEHEFIGPELMPMLREAEALARVLNGVRSSRGSLDFDLPEPEIHFNLLGETTDIRPRPRNFAHQIIEEFMVAANESVARRLTVLDLPCPYRIHPKPDSEKLAGVFKLLARAGITPQSPPKGTITPADLQDLLGVAEGTDLEFMAGRLVLRSMMQAVYSPSNEGHFGLASECYAHFTSPIRRYADLLVHRSMKKALKMHSEPLPKPETLSKICESISARERVAMKAEREILKRLTILFLADKVGEEFTGVVNGVAEYGFWVELNEVMAEGMVRLSTLSDDYYHYLPERQEIVGERTARRFHLGQTVKVKLFSVNLARLEVDLELLT</sequence>
<evidence type="ECO:0000256" key="1">
    <source>
        <dbReference type="ARBA" id="ARBA00001849"/>
    </source>
</evidence>
<dbReference type="InterPro" id="IPR003029">
    <property type="entry name" value="S1_domain"/>
</dbReference>
<dbReference type="HAMAP" id="MF_01895">
    <property type="entry name" value="RNase_R"/>
    <property type="match status" value="1"/>
</dbReference>
<dbReference type="CDD" id="cd04471">
    <property type="entry name" value="S1_RNase_R"/>
    <property type="match status" value="1"/>
</dbReference>
<evidence type="ECO:0000313" key="11">
    <source>
        <dbReference type="EMBL" id="BBD08987.1"/>
    </source>
</evidence>
<evidence type="ECO:0000256" key="6">
    <source>
        <dbReference type="ARBA" id="ARBA00022839"/>
    </source>
</evidence>
<keyword evidence="7 8" id="KW-0694">RNA-binding</keyword>
<dbReference type="OrthoDB" id="9764149at2"/>
<dbReference type="EC" id="3.1.13.1" evidence="8"/>
<dbReference type="NCBIfam" id="TIGR02063">
    <property type="entry name" value="RNase_R"/>
    <property type="match status" value="1"/>
</dbReference>
<dbReference type="Pfam" id="PF00575">
    <property type="entry name" value="S1"/>
    <property type="match status" value="1"/>
</dbReference>
<dbReference type="RefSeq" id="WP_126379581.1">
    <property type="nucleotide sequence ID" value="NZ_AP017378.1"/>
</dbReference>
<evidence type="ECO:0000259" key="10">
    <source>
        <dbReference type="PROSITE" id="PS50126"/>
    </source>
</evidence>
<dbReference type="GO" id="GO:0005829">
    <property type="term" value="C:cytosol"/>
    <property type="evidence" value="ECO:0007669"/>
    <property type="project" value="TreeGrafter"/>
</dbReference>
<comment type="similarity">
    <text evidence="8">Belongs to the RNR ribonuclease family. RNase R subfamily.</text>
</comment>
<feature type="region of interest" description="Disordered" evidence="9">
    <location>
        <begin position="1"/>
        <end position="20"/>
    </location>
</feature>
<protein>
    <recommendedName>
        <fullName evidence="8">Ribonuclease R</fullName>
        <shortName evidence="8">RNase R</shortName>
        <ecNumber evidence="8">3.1.13.1</ecNumber>
    </recommendedName>
</protein>
<feature type="domain" description="S1 motif" evidence="10">
    <location>
        <begin position="640"/>
        <end position="721"/>
    </location>
</feature>
<dbReference type="PANTHER" id="PTHR23355:SF9">
    <property type="entry name" value="DIS3-LIKE EXONUCLEASE 2"/>
    <property type="match status" value="1"/>
</dbReference>
<keyword evidence="12" id="KW-1185">Reference proteome</keyword>
<keyword evidence="5 8" id="KW-0378">Hydrolase</keyword>
<keyword evidence="6 8" id="KW-0269">Exonuclease</keyword>
<dbReference type="Pfam" id="PF00773">
    <property type="entry name" value="RNB"/>
    <property type="match status" value="1"/>
</dbReference>
<proteinExistence type="inferred from homology"/>
<dbReference type="InterPro" id="IPR013223">
    <property type="entry name" value="RNase_B_OB_dom"/>
</dbReference>
<dbReference type="InterPro" id="IPR001900">
    <property type="entry name" value="RNase_II/R"/>
</dbReference>
<evidence type="ECO:0000256" key="4">
    <source>
        <dbReference type="ARBA" id="ARBA00022722"/>
    </source>
</evidence>
<dbReference type="Pfam" id="PF08206">
    <property type="entry name" value="OB_RNB"/>
    <property type="match status" value="1"/>
</dbReference>
<evidence type="ECO:0000256" key="2">
    <source>
        <dbReference type="ARBA" id="ARBA00004496"/>
    </source>
</evidence>
<keyword evidence="3 8" id="KW-0963">Cytoplasm</keyword>
<dbReference type="GO" id="GO:0003723">
    <property type="term" value="F:RNA binding"/>
    <property type="evidence" value="ECO:0007669"/>
    <property type="project" value="UniProtKB-UniRule"/>
</dbReference>
<dbReference type="InterPro" id="IPR004476">
    <property type="entry name" value="RNase_II/RNase_R"/>
</dbReference>
<dbReference type="PANTHER" id="PTHR23355">
    <property type="entry name" value="RIBONUCLEASE"/>
    <property type="match status" value="1"/>
</dbReference>
<dbReference type="NCBIfam" id="TIGR00358">
    <property type="entry name" value="3_prime_RNase"/>
    <property type="match status" value="1"/>
</dbReference>
<dbReference type="KEGG" id="dfl:DFE_2261"/>
<evidence type="ECO:0000256" key="8">
    <source>
        <dbReference type="HAMAP-Rule" id="MF_01895"/>
    </source>
</evidence>
<dbReference type="InterPro" id="IPR011805">
    <property type="entry name" value="RNase_R"/>
</dbReference>
<comment type="catalytic activity">
    <reaction evidence="1 8">
        <text>Exonucleolytic cleavage in the 3'- to 5'-direction to yield nucleoside 5'-phosphates.</text>
        <dbReference type="EC" id="3.1.13.1"/>
    </reaction>
</comment>
<accession>A0A2Z6B0C6</accession>
<dbReference type="EMBL" id="AP017378">
    <property type="protein sequence ID" value="BBD08987.1"/>
    <property type="molecule type" value="Genomic_DNA"/>
</dbReference>
<dbReference type="Gene3D" id="2.40.50.140">
    <property type="entry name" value="Nucleic acid-binding proteins"/>
    <property type="match status" value="2"/>
</dbReference>
<dbReference type="Proteomes" id="UP000269883">
    <property type="component" value="Chromosome"/>
</dbReference>
<gene>
    <name evidence="8 11" type="primary">rnr</name>
    <name evidence="11" type="ORF">DFE_2261</name>
</gene>
<keyword evidence="4 8" id="KW-0540">Nuclease</keyword>
<dbReference type="SMART" id="SM00316">
    <property type="entry name" value="S1"/>
    <property type="match status" value="1"/>
</dbReference>
<dbReference type="GO" id="GO:0008859">
    <property type="term" value="F:exoribonuclease II activity"/>
    <property type="evidence" value="ECO:0007669"/>
    <property type="project" value="UniProtKB-UniRule"/>
</dbReference>
<evidence type="ECO:0000256" key="5">
    <source>
        <dbReference type="ARBA" id="ARBA00022801"/>
    </source>
</evidence>
<dbReference type="PROSITE" id="PS01175">
    <property type="entry name" value="RIBONUCLEASE_II"/>
    <property type="match status" value="1"/>
</dbReference>
<name>A0A2Z6B0C6_9BACT</name>
<evidence type="ECO:0000313" key="12">
    <source>
        <dbReference type="Proteomes" id="UP000269883"/>
    </source>
</evidence>
<comment type="subcellular location">
    <subcellularLocation>
        <location evidence="2 8">Cytoplasm</location>
    </subcellularLocation>
</comment>
<evidence type="ECO:0000256" key="3">
    <source>
        <dbReference type="ARBA" id="ARBA00022490"/>
    </source>
</evidence>
<reference evidence="11 12" key="1">
    <citation type="journal article" date="2018" name="Sci. Adv.">
        <title>Multi-heme cytochromes provide a pathway for survival in energy-limited environments.</title>
        <authorList>
            <person name="Deng X."/>
            <person name="Dohmae N."/>
            <person name="Nealson K.H."/>
            <person name="Hashimoto K."/>
            <person name="Okamoto A."/>
        </authorList>
    </citation>
    <scope>NUCLEOTIDE SEQUENCE [LARGE SCALE GENOMIC DNA]</scope>
    <source>
        <strain evidence="11 12">IS5</strain>
    </source>
</reference>
<dbReference type="InterPro" id="IPR012340">
    <property type="entry name" value="NA-bd_OB-fold"/>
</dbReference>
<organism evidence="11 12">
    <name type="scientific">Desulfovibrio ferrophilus</name>
    <dbReference type="NCBI Taxonomy" id="241368"/>
    <lineage>
        <taxon>Bacteria</taxon>
        <taxon>Pseudomonadati</taxon>
        <taxon>Thermodesulfobacteriota</taxon>
        <taxon>Desulfovibrionia</taxon>
        <taxon>Desulfovibrionales</taxon>
        <taxon>Desulfovibrionaceae</taxon>
        <taxon>Desulfovibrio</taxon>
    </lineage>
</organism>
<dbReference type="InterPro" id="IPR050180">
    <property type="entry name" value="RNR_Ribonuclease"/>
</dbReference>
<dbReference type="SMART" id="SM00955">
    <property type="entry name" value="RNB"/>
    <property type="match status" value="1"/>
</dbReference>
<dbReference type="SUPFAM" id="SSF50249">
    <property type="entry name" value="Nucleic acid-binding proteins"/>
    <property type="match status" value="3"/>
</dbReference>
<dbReference type="PROSITE" id="PS50126">
    <property type="entry name" value="S1"/>
    <property type="match status" value="1"/>
</dbReference>
<dbReference type="GO" id="GO:0006402">
    <property type="term" value="P:mRNA catabolic process"/>
    <property type="evidence" value="ECO:0007669"/>
    <property type="project" value="TreeGrafter"/>
</dbReference>
<comment type="function">
    <text evidence="8">3'-5' exoribonuclease that releases 5'-nucleoside monophosphates and is involved in maturation of structured RNAs.</text>
</comment>
<dbReference type="InterPro" id="IPR022966">
    <property type="entry name" value="RNase_II/R_CS"/>
</dbReference>